<keyword evidence="10 14" id="KW-0520">NAD</keyword>
<dbReference type="InterPro" id="IPR018239">
    <property type="entry name" value="DNA_ligase_AS"/>
</dbReference>
<dbReference type="GO" id="GO:0005829">
    <property type="term" value="C:cytosol"/>
    <property type="evidence" value="ECO:0007669"/>
    <property type="project" value="TreeGrafter"/>
</dbReference>
<comment type="cofactor">
    <cofactor evidence="14">
        <name>Mg(2+)</name>
        <dbReference type="ChEBI" id="CHEBI:18420"/>
    </cofactor>
    <cofactor evidence="14">
        <name>Mn(2+)</name>
        <dbReference type="ChEBI" id="CHEBI:29035"/>
    </cofactor>
</comment>
<dbReference type="GO" id="GO:0003911">
    <property type="term" value="F:DNA ligase (NAD+) activity"/>
    <property type="evidence" value="ECO:0007669"/>
    <property type="project" value="UniProtKB-UniRule"/>
</dbReference>
<dbReference type="Gene3D" id="1.10.287.610">
    <property type="entry name" value="Helix hairpin bin"/>
    <property type="match status" value="1"/>
</dbReference>
<name>A0A9D8KD98_9DELT</name>
<evidence type="ECO:0000256" key="7">
    <source>
        <dbReference type="ARBA" id="ARBA00022763"/>
    </source>
</evidence>
<dbReference type="PROSITE" id="PS50172">
    <property type="entry name" value="BRCT"/>
    <property type="match status" value="1"/>
</dbReference>
<dbReference type="Pfam" id="PF03119">
    <property type="entry name" value="DNA_ligase_ZBD"/>
    <property type="match status" value="1"/>
</dbReference>
<evidence type="ECO:0000256" key="11">
    <source>
        <dbReference type="ARBA" id="ARBA00023204"/>
    </source>
</evidence>
<evidence type="ECO:0000256" key="13">
    <source>
        <dbReference type="ARBA" id="ARBA00060881"/>
    </source>
</evidence>
<dbReference type="AlphaFoldDB" id="A0A9D8KD98"/>
<dbReference type="Pfam" id="PF03120">
    <property type="entry name" value="OB_DNA_ligase"/>
    <property type="match status" value="1"/>
</dbReference>
<dbReference type="FunFam" id="1.10.150.20:FF:000006">
    <property type="entry name" value="DNA ligase"/>
    <property type="match status" value="1"/>
</dbReference>
<dbReference type="Proteomes" id="UP000809273">
    <property type="component" value="Unassembled WGS sequence"/>
</dbReference>
<evidence type="ECO:0000256" key="9">
    <source>
        <dbReference type="ARBA" id="ARBA00022842"/>
    </source>
</evidence>
<feature type="active site" description="N6-AMP-lysine intermediate" evidence="14">
    <location>
        <position position="117"/>
    </location>
</feature>
<evidence type="ECO:0000256" key="10">
    <source>
        <dbReference type="ARBA" id="ARBA00023027"/>
    </source>
</evidence>
<dbReference type="Gene3D" id="2.40.50.140">
    <property type="entry name" value="Nucleic acid-binding proteins"/>
    <property type="match status" value="1"/>
</dbReference>
<evidence type="ECO:0000256" key="14">
    <source>
        <dbReference type="HAMAP-Rule" id="MF_01588"/>
    </source>
</evidence>
<evidence type="ECO:0000256" key="8">
    <source>
        <dbReference type="ARBA" id="ARBA00022833"/>
    </source>
</evidence>
<dbReference type="Pfam" id="PF12826">
    <property type="entry name" value="HHH_2"/>
    <property type="match status" value="1"/>
</dbReference>
<dbReference type="SMART" id="SM00532">
    <property type="entry name" value="LIGANc"/>
    <property type="match status" value="1"/>
</dbReference>
<evidence type="ECO:0000313" key="18">
    <source>
        <dbReference type="Proteomes" id="UP000809273"/>
    </source>
</evidence>
<dbReference type="PROSITE" id="PS01056">
    <property type="entry name" value="DNA_LIGASE_N2"/>
    <property type="match status" value="1"/>
</dbReference>
<dbReference type="Gene3D" id="1.10.150.20">
    <property type="entry name" value="5' to 3' exonuclease, C-terminal subdomain"/>
    <property type="match status" value="2"/>
</dbReference>
<dbReference type="FunFam" id="1.10.150.20:FF:000007">
    <property type="entry name" value="DNA ligase"/>
    <property type="match status" value="1"/>
</dbReference>
<sequence length="670" mass="73781">MDIDGARKRIEKLKEEITFHNRQYYQLDSPTITDAEYDRLMAELISLEESYPELVAEDSPTRRVGAPPLDKFETVLHTEQMLSLSNVNSPEEFREFNDRVKRLLKTDGDIEYVGEPKLDGLAVELIYRDGVFALGSTRGDGVSGENVTVNLRTIKSIPLSLLGSERNPVPSLLEVRGEVFIGVEDFRALNSSREENGQPPFANPRNAAAGSLRQLDSSITAGRPLDFFCYGVGAVDGASFNTQSDMLEAFKSWGLKVNDRYSLLTGADDAIRYHVEMEAMRDSLPYEIDGVVIKVNDFSLQRRLGSTSSAPRWAAAYKFAPRTAETKVLDIVVNVGRTGVLTPTALLEPVRLSGVTVSRASLHNQDEIERKDIRVGDRVVVERAGEVIPYVVRSMKESRDGSEVQFKMPKACPVCGGHVVKLEGEVAYRCINASCPAKLKEGLFHFASKGTMDIDGLGIKLIGQLVDRGLVRNFSDLFRITREEWSGLERMADKSADNILESIESSKEVRLDRFIHALGIRHVGAHLASVLAYEFGELASLMRADKDGLTAIEGIGEEVAQSVVEFFAEKKNLDLIESLKNAGVVVKGSEKPKDGPLSGKRFVITGTLDSMSRSEAEERITALGGKSSSSVSKNTDYLVLGENPGSKLDKARELGVEVISEEDLIKILEV</sequence>
<dbReference type="InterPro" id="IPR010994">
    <property type="entry name" value="RuvA_2-like"/>
</dbReference>
<feature type="binding site" evidence="14">
    <location>
        <position position="430"/>
    </location>
    <ligand>
        <name>Zn(2+)</name>
        <dbReference type="ChEBI" id="CHEBI:29105"/>
    </ligand>
</feature>
<dbReference type="GO" id="GO:0006281">
    <property type="term" value="P:DNA repair"/>
    <property type="evidence" value="ECO:0007669"/>
    <property type="project" value="UniProtKB-KW"/>
</dbReference>
<dbReference type="SUPFAM" id="SSF50249">
    <property type="entry name" value="Nucleic acid-binding proteins"/>
    <property type="match status" value="1"/>
</dbReference>
<dbReference type="NCBIfam" id="NF005932">
    <property type="entry name" value="PRK07956.1"/>
    <property type="match status" value="1"/>
</dbReference>
<keyword evidence="14" id="KW-0464">Manganese</keyword>
<dbReference type="NCBIfam" id="TIGR00575">
    <property type="entry name" value="dnlj"/>
    <property type="match status" value="1"/>
</dbReference>
<evidence type="ECO:0000256" key="2">
    <source>
        <dbReference type="ARBA" id="ARBA00012722"/>
    </source>
</evidence>
<comment type="caution">
    <text evidence="17">The sequence shown here is derived from an EMBL/GenBank/DDBJ whole genome shotgun (WGS) entry which is preliminary data.</text>
</comment>
<feature type="binding site" evidence="14">
    <location>
        <position position="412"/>
    </location>
    <ligand>
        <name>Zn(2+)</name>
        <dbReference type="ChEBI" id="CHEBI:29105"/>
    </ligand>
</feature>
<dbReference type="PROSITE" id="PS01055">
    <property type="entry name" value="DNA_LIGASE_N1"/>
    <property type="match status" value="1"/>
</dbReference>
<feature type="binding site" evidence="14">
    <location>
        <begin position="83"/>
        <end position="84"/>
    </location>
    <ligand>
        <name>NAD(+)</name>
        <dbReference type="ChEBI" id="CHEBI:57540"/>
    </ligand>
</feature>
<dbReference type="SUPFAM" id="SSF56091">
    <property type="entry name" value="DNA ligase/mRNA capping enzyme, catalytic domain"/>
    <property type="match status" value="1"/>
</dbReference>
<dbReference type="InterPro" id="IPR013839">
    <property type="entry name" value="DNAligase_adenylation"/>
</dbReference>
<organism evidence="17 18">
    <name type="scientific">Candidatus Zymogenus saltonus</name>
    <dbReference type="NCBI Taxonomy" id="2844893"/>
    <lineage>
        <taxon>Bacteria</taxon>
        <taxon>Deltaproteobacteria</taxon>
        <taxon>Candidatus Zymogenia</taxon>
        <taxon>Candidatus Zymogeniales</taxon>
        <taxon>Candidatus Zymogenaceae</taxon>
        <taxon>Candidatus Zymogenus</taxon>
    </lineage>
</organism>
<dbReference type="InterPro" id="IPR001357">
    <property type="entry name" value="BRCT_dom"/>
</dbReference>
<keyword evidence="6 14" id="KW-0479">Metal-binding</keyword>
<dbReference type="CDD" id="cd00114">
    <property type="entry name" value="LIGANc"/>
    <property type="match status" value="1"/>
</dbReference>
<dbReference type="Pfam" id="PF01653">
    <property type="entry name" value="DNA_ligase_aden"/>
    <property type="match status" value="1"/>
</dbReference>
<dbReference type="InterPro" id="IPR041663">
    <property type="entry name" value="DisA/LigA_HHH"/>
</dbReference>
<dbReference type="SUPFAM" id="SSF52113">
    <property type="entry name" value="BRCT domain"/>
    <property type="match status" value="1"/>
</dbReference>
<comment type="catalytic activity">
    <reaction evidence="12 14 15">
        <text>NAD(+) + (deoxyribonucleotide)n-3'-hydroxyl + 5'-phospho-(deoxyribonucleotide)m = (deoxyribonucleotide)n+m + AMP + beta-nicotinamide D-nucleotide.</text>
        <dbReference type="EC" id="6.5.1.2"/>
    </reaction>
</comment>
<dbReference type="InterPro" id="IPR004149">
    <property type="entry name" value="Znf_DNAligase_C4"/>
</dbReference>
<keyword evidence="8 14" id="KW-0862">Zinc</keyword>
<protein>
    <recommendedName>
        <fullName evidence="3 14">DNA ligase</fullName>
        <ecNumber evidence="2 14">6.5.1.2</ecNumber>
    </recommendedName>
    <alternativeName>
        <fullName evidence="14">Polydeoxyribonucleotide synthase [NAD(+)]</fullName>
    </alternativeName>
</protein>
<dbReference type="Gene3D" id="6.20.10.30">
    <property type="match status" value="1"/>
</dbReference>
<keyword evidence="9 14" id="KW-0460">Magnesium</keyword>
<dbReference type="PANTHER" id="PTHR23389">
    <property type="entry name" value="CHROMOSOME TRANSMISSION FIDELITY FACTOR 18"/>
    <property type="match status" value="1"/>
</dbReference>
<proteinExistence type="inferred from homology"/>
<dbReference type="Gene3D" id="3.40.50.10190">
    <property type="entry name" value="BRCT domain"/>
    <property type="match status" value="1"/>
</dbReference>
<dbReference type="Pfam" id="PF00533">
    <property type="entry name" value="BRCT"/>
    <property type="match status" value="1"/>
</dbReference>
<dbReference type="EC" id="6.5.1.2" evidence="2 14"/>
<keyword evidence="11 14" id="KW-0234">DNA repair</keyword>
<evidence type="ECO:0000256" key="1">
    <source>
        <dbReference type="ARBA" id="ARBA00004067"/>
    </source>
</evidence>
<dbReference type="FunFam" id="1.10.287.610:FF:000002">
    <property type="entry name" value="DNA ligase"/>
    <property type="match status" value="1"/>
</dbReference>
<evidence type="ECO:0000313" key="17">
    <source>
        <dbReference type="EMBL" id="MBN1572559.1"/>
    </source>
</evidence>
<dbReference type="GO" id="GO:0046872">
    <property type="term" value="F:metal ion binding"/>
    <property type="evidence" value="ECO:0007669"/>
    <property type="project" value="UniProtKB-KW"/>
</dbReference>
<dbReference type="InterPro" id="IPR004150">
    <property type="entry name" value="NAD_DNA_ligase_OB"/>
</dbReference>
<keyword evidence="7 14" id="KW-0227">DNA damage</keyword>
<dbReference type="InterPro" id="IPR033136">
    <property type="entry name" value="DNA_ligase_CS"/>
</dbReference>
<dbReference type="EMBL" id="JAFGIX010000025">
    <property type="protein sequence ID" value="MBN1572559.1"/>
    <property type="molecule type" value="Genomic_DNA"/>
</dbReference>
<feature type="binding site" evidence="14">
    <location>
        <position position="415"/>
    </location>
    <ligand>
        <name>Zn(2+)</name>
        <dbReference type="ChEBI" id="CHEBI:29105"/>
    </ligand>
</feature>
<evidence type="ECO:0000259" key="16">
    <source>
        <dbReference type="PROSITE" id="PS50172"/>
    </source>
</evidence>
<dbReference type="PANTHER" id="PTHR23389:SF9">
    <property type="entry name" value="DNA LIGASE"/>
    <property type="match status" value="1"/>
</dbReference>
<gene>
    <name evidence="14 17" type="primary">ligA</name>
    <name evidence="17" type="ORF">JW984_05105</name>
</gene>
<keyword evidence="5 14" id="KW-0235">DNA replication</keyword>
<dbReference type="SUPFAM" id="SSF47781">
    <property type="entry name" value="RuvA domain 2-like"/>
    <property type="match status" value="1"/>
</dbReference>
<feature type="binding site" evidence="14">
    <location>
        <begin position="34"/>
        <end position="38"/>
    </location>
    <ligand>
        <name>NAD(+)</name>
        <dbReference type="ChEBI" id="CHEBI:57540"/>
    </ligand>
</feature>
<dbReference type="SMART" id="SM00292">
    <property type="entry name" value="BRCT"/>
    <property type="match status" value="1"/>
</dbReference>
<evidence type="ECO:0000256" key="5">
    <source>
        <dbReference type="ARBA" id="ARBA00022705"/>
    </source>
</evidence>
<dbReference type="CDD" id="cd17748">
    <property type="entry name" value="BRCT_DNA_ligase_like"/>
    <property type="match status" value="1"/>
</dbReference>
<evidence type="ECO:0000256" key="3">
    <source>
        <dbReference type="ARBA" id="ARBA00013308"/>
    </source>
</evidence>
<comment type="function">
    <text evidence="1 14">DNA ligase that catalyzes the formation of phosphodiester linkages between 5'-phosphoryl and 3'-hydroxyl groups in double-stranded DNA using NAD as a coenzyme and as the energy source for the reaction. It is essential for DNA replication and repair of damaged DNA.</text>
</comment>
<feature type="binding site" evidence="14">
    <location>
        <position position="178"/>
    </location>
    <ligand>
        <name>NAD(+)</name>
        <dbReference type="ChEBI" id="CHEBI:57540"/>
    </ligand>
</feature>
<dbReference type="FunFam" id="3.30.470.30:FF:000001">
    <property type="entry name" value="DNA ligase"/>
    <property type="match status" value="1"/>
</dbReference>
<feature type="binding site" evidence="14">
    <location>
        <position position="138"/>
    </location>
    <ligand>
        <name>NAD(+)</name>
        <dbReference type="ChEBI" id="CHEBI:57540"/>
    </ligand>
</feature>
<reference evidence="17" key="1">
    <citation type="journal article" date="2021" name="Environ. Microbiol.">
        <title>Genomic characterization of three novel Desulfobacterota classes expand the metabolic and phylogenetic diversity of the phylum.</title>
        <authorList>
            <person name="Murphy C.L."/>
            <person name="Biggerstaff J."/>
            <person name="Eichhorn A."/>
            <person name="Ewing E."/>
            <person name="Shahan R."/>
            <person name="Soriano D."/>
            <person name="Stewart S."/>
            <person name="VanMol K."/>
            <person name="Walker R."/>
            <person name="Walters P."/>
            <person name="Elshahed M.S."/>
            <person name="Youssef N.H."/>
        </authorList>
    </citation>
    <scope>NUCLEOTIDE SEQUENCE</scope>
    <source>
        <strain evidence="17">Zod_Metabat.24</strain>
    </source>
</reference>
<dbReference type="GO" id="GO:0006260">
    <property type="term" value="P:DNA replication"/>
    <property type="evidence" value="ECO:0007669"/>
    <property type="project" value="UniProtKB-KW"/>
</dbReference>
<evidence type="ECO:0000256" key="4">
    <source>
        <dbReference type="ARBA" id="ARBA00022598"/>
    </source>
</evidence>
<comment type="similarity">
    <text evidence="13 14">Belongs to the NAD-dependent DNA ligase family. LigA subfamily.</text>
</comment>
<evidence type="ECO:0000256" key="6">
    <source>
        <dbReference type="ARBA" id="ARBA00022723"/>
    </source>
</evidence>
<evidence type="ECO:0000256" key="15">
    <source>
        <dbReference type="RuleBase" id="RU000618"/>
    </source>
</evidence>
<reference evidence="17" key="2">
    <citation type="submission" date="2021-01" db="EMBL/GenBank/DDBJ databases">
        <authorList>
            <person name="Hahn C.R."/>
            <person name="Youssef N.H."/>
            <person name="Elshahed M."/>
        </authorList>
    </citation>
    <scope>NUCLEOTIDE SEQUENCE</scope>
    <source>
        <strain evidence="17">Zod_Metabat.24</strain>
    </source>
</reference>
<dbReference type="PIRSF" id="PIRSF001604">
    <property type="entry name" value="LigA"/>
    <property type="match status" value="1"/>
</dbReference>
<dbReference type="InterPro" id="IPR013840">
    <property type="entry name" value="DNAligase_N"/>
</dbReference>
<evidence type="ECO:0000256" key="12">
    <source>
        <dbReference type="ARBA" id="ARBA00034005"/>
    </source>
</evidence>
<dbReference type="Pfam" id="PF22745">
    <property type="entry name" value="Nlig-Ia"/>
    <property type="match status" value="1"/>
</dbReference>
<feature type="binding site" evidence="14">
    <location>
        <position position="294"/>
    </location>
    <ligand>
        <name>NAD(+)</name>
        <dbReference type="ChEBI" id="CHEBI:57540"/>
    </ligand>
</feature>
<feature type="binding site" evidence="14">
    <location>
        <position position="318"/>
    </location>
    <ligand>
        <name>NAD(+)</name>
        <dbReference type="ChEBI" id="CHEBI:57540"/>
    </ligand>
</feature>
<feature type="binding site" evidence="14">
    <location>
        <position position="435"/>
    </location>
    <ligand>
        <name>Zn(2+)</name>
        <dbReference type="ChEBI" id="CHEBI:29105"/>
    </ligand>
</feature>
<dbReference type="Gene3D" id="3.30.470.30">
    <property type="entry name" value="DNA ligase/mRNA capping enzyme"/>
    <property type="match status" value="1"/>
</dbReference>
<accession>A0A9D8KD98</accession>
<keyword evidence="4 14" id="KW-0436">Ligase</keyword>
<dbReference type="FunFam" id="2.40.50.140:FF:000012">
    <property type="entry name" value="DNA ligase"/>
    <property type="match status" value="1"/>
</dbReference>
<dbReference type="InterPro" id="IPR012340">
    <property type="entry name" value="NA-bd_OB-fold"/>
</dbReference>
<feature type="domain" description="BRCT" evidence="16">
    <location>
        <begin position="592"/>
        <end position="670"/>
    </location>
</feature>
<dbReference type="HAMAP" id="MF_01588">
    <property type="entry name" value="DNA_ligase_A"/>
    <property type="match status" value="1"/>
</dbReference>
<feature type="binding site" evidence="14">
    <location>
        <position position="115"/>
    </location>
    <ligand>
        <name>NAD(+)</name>
        <dbReference type="ChEBI" id="CHEBI:57540"/>
    </ligand>
</feature>
<dbReference type="InterPro" id="IPR036420">
    <property type="entry name" value="BRCT_dom_sf"/>
</dbReference>
<dbReference type="InterPro" id="IPR001679">
    <property type="entry name" value="DNA_ligase"/>
</dbReference>